<sequence length="140" mass="15967">MSFKTFSPIGMKLRAASEIRKLSIHQEESSRIEGTEESESQSSTRVKAIFLATNKIPFSALYDEKTEFNVSAQEIALKERLNIIAYIAISKDNSLKTIGQIRNLEFTFCNKEKKYMEFLVFENLNQIIVEQSSSISTLSK</sequence>
<keyword evidence="2" id="KW-1185">Reference proteome</keyword>
<accession>A0A9Q3Q791</accession>
<reference evidence="1" key="1">
    <citation type="submission" date="2021-03" db="EMBL/GenBank/DDBJ databases">
        <title>Draft genome sequence of rust myrtle Austropuccinia psidii MF-1, a brazilian biotype.</title>
        <authorList>
            <person name="Quecine M.C."/>
            <person name="Pachon D.M.R."/>
            <person name="Bonatelli M.L."/>
            <person name="Correr F.H."/>
            <person name="Franceschini L.M."/>
            <person name="Leite T.F."/>
            <person name="Margarido G.R.A."/>
            <person name="Almeida C.A."/>
            <person name="Ferrarezi J.A."/>
            <person name="Labate C.A."/>
        </authorList>
    </citation>
    <scope>NUCLEOTIDE SEQUENCE</scope>
    <source>
        <strain evidence="1">MF-1</strain>
    </source>
</reference>
<gene>
    <name evidence="1" type="ORF">O181_127961</name>
</gene>
<dbReference type="Proteomes" id="UP000765509">
    <property type="component" value="Unassembled WGS sequence"/>
</dbReference>
<dbReference type="EMBL" id="AVOT02129866">
    <property type="protein sequence ID" value="MBW0588246.1"/>
    <property type="molecule type" value="Genomic_DNA"/>
</dbReference>
<proteinExistence type="predicted"/>
<organism evidence="1 2">
    <name type="scientific">Austropuccinia psidii MF-1</name>
    <dbReference type="NCBI Taxonomy" id="1389203"/>
    <lineage>
        <taxon>Eukaryota</taxon>
        <taxon>Fungi</taxon>
        <taxon>Dikarya</taxon>
        <taxon>Basidiomycota</taxon>
        <taxon>Pucciniomycotina</taxon>
        <taxon>Pucciniomycetes</taxon>
        <taxon>Pucciniales</taxon>
        <taxon>Sphaerophragmiaceae</taxon>
        <taxon>Austropuccinia</taxon>
    </lineage>
</organism>
<comment type="caution">
    <text evidence="1">The sequence shown here is derived from an EMBL/GenBank/DDBJ whole genome shotgun (WGS) entry which is preliminary data.</text>
</comment>
<evidence type="ECO:0000313" key="2">
    <source>
        <dbReference type="Proteomes" id="UP000765509"/>
    </source>
</evidence>
<name>A0A9Q3Q791_9BASI</name>
<dbReference type="AlphaFoldDB" id="A0A9Q3Q791"/>
<protein>
    <submittedName>
        <fullName evidence="1">Uncharacterized protein</fullName>
    </submittedName>
</protein>
<evidence type="ECO:0000313" key="1">
    <source>
        <dbReference type="EMBL" id="MBW0588246.1"/>
    </source>
</evidence>